<evidence type="ECO:0000256" key="5">
    <source>
        <dbReference type="ARBA" id="ARBA00018163"/>
    </source>
</evidence>
<dbReference type="Pfam" id="PF01583">
    <property type="entry name" value="APS_kinase"/>
    <property type="match status" value="1"/>
</dbReference>
<keyword evidence="10" id="KW-0198">Cysteine biosynthesis</keyword>
<evidence type="ECO:0000313" key="13">
    <source>
        <dbReference type="EMBL" id="KAJ1999581.1"/>
    </source>
</evidence>
<keyword evidence="7 11" id="KW-0547">Nucleotide-binding</keyword>
<comment type="pathway">
    <text evidence="2 11">Sulfur metabolism; hydrogen sulfide biosynthesis; sulfite from sulfate: step 2/3.</text>
</comment>
<keyword evidence="14" id="KW-1185">Reference proteome</keyword>
<comment type="similarity">
    <text evidence="3 11">Belongs to the APS kinase family.</text>
</comment>
<comment type="caution">
    <text evidence="13">The sequence shown here is derived from an EMBL/GenBank/DDBJ whole genome shotgun (WGS) entry which is preliminary data.</text>
</comment>
<evidence type="ECO:0000256" key="8">
    <source>
        <dbReference type="ARBA" id="ARBA00022777"/>
    </source>
</evidence>
<dbReference type="PANTHER" id="PTHR11055:SF1">
    <property type="entry name" value="PAPS SYNTHETASE, ISOFORM D"/>
    <property type="match status" value="1"/>
</dbReference>
<dbReference type="InterPro" id="IPR059117">
    <property type="entry name" value="APS_kinase_dom"/>
</dbReference>
<protein>
    <recommendedName>
        <fullName evidence="5 11">Adenylyl-sulfate kinase</fullName>
        <ecNumber evidence="4 11">2.7.1.25</ecNumber>
    </recommendedName>
</protein>
<dbReference type="NCBIfam" id="TIGR00455">
    <property type="entry name" value="apsK"/>
    <property type="match status" value="1"/>
</dbReference>
<dbReference type="FunFam" id="3.40.50.300:FF:000212">
    <property type="entry name" value="Adenylyl-sulfate kinase"/>
    <property type="match status" value="1"/>
</dbReference>
<comment type="function">
    <text evidence="11">Catalyzes the synthesis of activated sulfate.</text>
</comment>
<keyword evidence="9 11" id="KW-0067">ATP-binding</keyword>
<dbReference type="PANTHER" id="PTHR11055">
    <property type="entry name" value="BIFUNCTIONAL 3'-PHOSPHOADENOSINE 5'-PHOSPHOSULFATE SYNTHASE"/>
    <property type="match status" value="1"/>
</dbReference>
<dbReference type="HAMAP" id="MF_00065">
    <property type="entry name" value="Adenylyl_sulf_kinase"/>
    <property type="match status" value="1"/>
</dbReference>
<dbReference type="OrthoDB" id="506431at2759"/>
<dbReference type="EMBL" id="JANBQF010000678">
    <property type="protein sequence ID" value="KAJ1999581.1"/>
    <property type="molecule type" value="Genomic_DNA"/>
</dbReference>
<dbReference type="SUPFAM" id="SSF52540">
    <property type="entry name" value="P-loop containing nucleoside triphosphate hydrolases"/>
    <property type="match status" value="1"/>
</dbReference>
<dbReference type="CDD" id="cd02027">
    <property type="entry name" value="APSK"/>
    <property type="match status" value="1"/>
</dbReference>
<evidence type="ECO:0000256" key="1">
    <source>
        <dbReference type="ARBA" id="ARBA00001823"/>
    </source>
</evidence>
<proteinExistence type="inferred from homology"/>
<dbReference type="Gene3D" id="3.40.50.300">
    <property type="entry name" value="P-loop containing nucleotide triphosphate hydrolases"/>
    <property type="match status" value="1"/>
</dbReference>
<comment type="catalytic activity">
    <reaction evidence="1 11">
        <text>adenosine 5'-phosphosulfate + ATP = 3'-phosphoadenylyl sulfate + ADP + H(+)</text>
        <dbReference type="Rhea" id="RHEA:24152"/>
        <dbReference type="ChEBI" id="CHEBI:15378"/>
        <dbReference type="ChEBI" id="CHEBI:30616"/>
        <dbReference type="ChEBI" id="CHEBI:58243"/>
        <dbReference type="ChEBI" id="CHEBI:58339"/>
        <dbReference type="ChEBI" id="CHEBI:456216"/>
        <dbReference type="EC" id="2.7.1.25"/>
    </reaction>
</comment>
<dbReference type="NCBIfam" id="NF003013">
    <property type="entry name" value="PRK03846.1"/>
    <property type="match status" value="1"/>
</dbReference>
<dbReference type="GO" id="GO:0000103">
    <property type="term" value="P:sulfate assimilation"/>
    <property type="evidence" value="ECO:0007669"/>
    <property type="project" value="InterPro"/>
</dbReference>
<dbReference type="AlphaFoldDB" id="A0A9W8BFY9"/>
<feature type="domain" description="APS kinase" evidence="12">
    <location>
        <begin position="27"/>
        <end position="177"/>
    </location>
</feature>
<evidence type="ECO:0000256" key="4">
    <source>
        <dbReference type="ARBA" id="ARBA00012121"/>
    </source>
</evidence>
<name>A0A9W8BFY9_9FUNG</name>
<keyword evidence="6 11" id="KW-0808">Transferase</keyword>
<evidence type="ECO:0000313" key="14">
    <source>
        <dbReference type="Proteomes" id="UP001150907"/>
    </source>
</evidence>
<dbReference type="GO" id="GO:0019344">
    <property type="term" value="P:cysteine biosynthetic process"/>
    <property type="evidence" value="ECO:0007669"/>
    <property type="project" value="UniProtKB-KW"/>
</dbReference>
<keyword evidence="10" id="KW-0028">Amino-acid biosynthesis</keyword>
<dbReference type="GO" id="GO:0005524">
    <property type="term" value="F:ATP binding"/>
    <property type="evidence" value="ECO:0007669"/>
    <property type="project" value="UniProtKB-KW"/>
</dbReference>
<dbReference type="InterPro" id="IPR027417">
    <property type="entry name" value="P-loop_NTPase"/>
</dbReference>
<evidence type="ECO:0000256" key="10">
    <source>
        <dbReference type="ARBA" id="ARBA00023192"/>
    </source>
</evidence>
<evidence type="ECO:0000256" key="7">
    <source>
        <dbReference type="ARBA" id="ARBA00022741"/>
    </source>
</evidence>
<organism evidence="13 14">
    <name type="scientific">Coemansia thaxteri</name>
    <dbReference type="NCBI Taxonomy" id="2663907"/>
    <lineage>
        <taxon>Eukaryota</taxon>
        <taxon>Fungi</taxon>
        <taxon>Fungi incertae sedis</taxon>
        <taxon>Zoopagomycota</taxon>
        <taxon>Kickxellomycotina</taxon>
        <taxon>Kickxellomycetes</taxon>
        <taxon>Kickxellales</taxon>
        <taxon>Kickxellaceae</taxon>
        <taxon>Coemansia</taxon>
    </lineage>
</organism>
<dbReference type="EC" id="2.7.1.25" evidence="4 11"/>
<gene>
    <name evidence="13" type="primary">MET14</name>
    <name evidence="13" type="ORF">H4R26_005002</name>
</gene>
<reference evidence="13" key="1">
    <citation type="submission" date="2022-07" db="EMBL/GenBank/DDBJ databases">
        <title>Phylogenomic reconstructions and comparative analyses of Kickxellomycotina fungi.</title>
        <authorList>
            <person name="Reynolds N.K."/>
            <person name="Stajich J.E."/>
            <person name="Barry K."/>
            <person name="Grigoriev I.V."/>
            <person name="Crous P."/>
            <person name="Smith M.E."/>
        </authorList>
    </citation>
    <scope>NUCLEOTIDE SEQUENCE</scope>
    <source>
        <strain evidence="13">IMI 214461</strain>
    </source>
</reference>
<accession>A0A9W8BFY9</accession>
<keyword evidence="8 11" id="KW-0418">Kinase</keyword>
<dbReference type="GO" id="GO:0004020">
    <property type="term" value="F:adenylylsulfate kinase activity"/>
    <property type="evidence" value="ECO:0007669"/>
    <property type="project" value="UniProtKB-EC"/>
</dbReference>
<evidence type="ECO:0000256" key="11">
    <source>
        <dbReference type="RuleBase" id="RU004347"/>
    </source>
</evidence>
<sequence length="201" mass="22286">MSSSNITWHEGQVSRVERAQLLNRKPGLTIWFTGLSASGKSTIASALEQHLLHRGVSAYRLDGDNIRFGLNKNLGFSPEDRTENIRRIAEVSKLFADATNIAITSFISPYRSDRASARQLHQEAGIPFVEVFADVPVEVAEQRDPKGLYQKARAGEIKEFTGVSAPYEVPETPEVHVHTDRSTIAQAVEQIVAYLEANNLL</sequence>
<evidence type="ECO:0000256" key="2">
    <source>
        <dbReference type="ARBA" id="ARBA00004806"/>
    </source>
</evidence>
<evidence type="ECO:0000256" key="6">
    <source>
        <dbReference type="ARBA" id="ARBA00022679"/>
    </source>
</evidence>
<dbReference type="InterPro" id="IPR002891">
    <property type="entry name" value="APS"/>
</dbReference>
<dbReference type="Proteomes" id="UP001150907">
    <property type="component" value="Unassembled WGS sequence"/>
</dbReference>
<evidence type="ECO:0000259" key="12">
    <source>
        <dbReference type="Pfam" id="PF01583"/>
    </source>
</evidence>
<evidence type="ECO:0000256" key="3">
    <source>
        <dbReference type="ARBA" id="ARBA00007008"/>
    </source>
</evidence>
<evidence type="ECO:0000256" key="9">
    <source>
        <dbReference type="ARBA" id="ARBA00022840"/>
    </source>
</evidence>